<dbReference type="RefSeq" id="WP_067544298.1">
    <property type="nucleotide sequence ID" value="NZ_CP012836.1"/>
</dbReference>
<dbReference type="Proteomes" id="UP000073816">
    <property type="component" value="Chromosome"/>
</dbReference>
<reference evidence="2" key="1">
    <citation type="submission" date="2015-09" db="EMBL/GenBank/DDBJ databases">
        <title>Complete sequence of Algoriphagus sp. M8-2.</title>
        <authorList>
            <person name="Shintani M."/>
        </authorList>
    </citation>
    <scope>NUCLEOTIDE SEQUENCE [LARGE SCALE GENOMIC DNA]</scope>
    <source>
        <strain evidence="2">M8-2</strain>
    </source>
</reference>
<gene>
    <name evidence="1" type="ORF">AO498_04740</name>
</gene>
<evidence type="ECO:0000313" key="2">
    <source>
        <dbReference type="Proteomes" id="UP000073816"/>
    </source>
</evidence>
<dbReference type="AlphaFoldDB" id="A0A142EKP7"/>
<dbReference type="PATRIC" id="fig|1727163.4.peg.985"/>
<accession>A0A142EKP7</accession>
<dbReference type="STRING" id="1727163.AO498_04740"/>
<dbReference type="PANTHER" id="PTHR17985:SF8">
    <property type="entry name" value="TRANSPORT AND GOLGI ORGANIZATION PROTEIN 2 HOMOLOG"/>
    <property type="match status" value="1"/>
</dbReference>
<keyword evidence="2" id="KW-1185">Reference proteome</keyword>
<dbReference type="PANTHER" id="PTHR17985">
    <property type="entry name" value="SER/THR-RICH PROTEIN T10 IN DGCR REGION"/>
    <property type="match status" value="1"/>
</dbReference>
<proteinExistence type="predicted"/>
<reference evidence="1 2" key="2">
    <citation type="journal article" date="2016" name="Genome Announc.">
        <title>Complete Genome Sequence of Algoriphagus sp. Strain M8-2, Isolated from a Brackish Lake.</title>
        <authorList>
            <person name="Muraguchi Y."/>
            <person name="Kushimoto K."/>
            <person name="Ohtsubo Y."/>
            <person name="Suzuki T."/>
            <person name="Dohra H."/>
            <person name="Kimbara K."/>
            <person name="Shintani M."/>
        </authorList>
    </citation>
    <scope>NUCLEOTIDE SEQUENCE [LARGE SCALE GENOMIC DNA]</scope>
    <source>
        <strain evidence="1 2">M8-2</strain>
    </source>
</reference>
<dbReference type="InterPro" id="IPR008551">
    <property type="entry name" value="TANGO2"/>
</dbReference>
<sequence length="258" mass="29264">MCLVAFAWKVHPDFPLLISANRDEFFDRPTAPLHQWPEDFYAGKDLKAGGTWMGFHPNGRWALLTNFRDFSQQRTARLSRGKLVSNYLSSLISIEDYLDQIWNTRSEFEGFNLLVGEGNRLMYLSNYGDGPQEIQPGIHGLSNGLINADWPKITLAKTQLQNQLSNPNLKDLLGILKSQEKYPLELLPKTGVPPEKERELSAQLIRMAPNYGTVSSAAVIQDQAGKTFIQERRFKWDSGIFEDTEVQFNSLIDGKSNV</sequence>
<dbReference type="Pfam" id="PF05742">
    <property type="entry name" value="TANGO2"/>
    <property type="match status" value="1"/>
</dbReference>
<name>A0A142EKP7_9BACT</name>
<dbReference type="EMBL" id="CP012836">
    <property type="protein sequence ID" value="AMQ55702.1"/>
    <property type="molecule type" value="Genomic_DNA"/>
</dbReference>
<evidence type="ECO:0008006" key="3">
    <source>
        <dbReference type="Google" id="ProtNLM"/>
    </source>
</evidence>
<dbReference type="OrthoDB" id="4380123at2"/>
<organism evidence="1 2">
    <name type="scientific">Algoriphagus sanaruensis</name>
    <dbReference type="NCBI Taxonomy" id="1727163"/>
    <lineage>
        <taxon>Bacteria</taxon>
        <taxon>Pseudomonadati</taxon>
        <taxon>Bacteroidota</taxon>
        <taxon>Cytophagia</taxon>
        <taxon>Cytophagales</taxon>
        <taxon>Cyclobacteriaceae</taxon>
        <taxon>Algoriphagus</taxon>
    </lineage>
</organism>
<evidence type="ECO:0000313" key="1">
    <source>
        <dbReference type="EMBL" id="AMQ55702.1"/>
    </source>
</evidence>
<dbReference type="KEGG" id="alm:AO498_04740"/>
<protein>
    <recommendedName>
        <fullName evidence="3">NRDE family protein</fullName>
    </recommendedName>
</protein>